<dbReference type="OrthoDB" id="9772350at2"/>
<gene>
    <name evidence="1" type="ordered locus">Bcav_3336</name>
</gene>
<dbReference type="InterPro" id="IPR036291">
    <property type="entry name" value="NAD(P)-bd_dom_sf"/>
</dbReference>
<accession>C5C1G9</accession>
<sequence length="310" mass="32427">MRIGVVDLDTSHPSSFHPLLLARGHDVVAVVGGDTVATPEYTAQYASERGIERVEDDPAALVGDVDVAFVHSVDWDDHVERIRPFVQAGVGVHVCKPFAGRVADIRQLEAWAADGARIAGGSALRWSATARAGAALAPRTVFAVTYGHLLDYGIHAYSLVHGMVGPGIEAVRALDGAGRRAELRWADGRTAVVVVEEPGGGYGFYATVVGEGGVSQLDASKDDLYGAFLDVTCAYLDGEAELGLTFSELVEPELAILAARASAAHDGAWIGLHGDDERLAAGDVDGGEFAPGYAATRRAALGIETEGAVR</sequence>
<dbReference type="AlphaFoldDB" id="C5C1G9"/>
<evidence type="ECO:0000313" key="2">
    <source>
        <dbReference type="Proteomes" id="UP000007962"/>
    </source>
</evidence>
<protein>
    <recommendedName>
        <fullName evidence="3">Oxidoreductase domain protein</fullName>
    </recommendedName>
</protein>
<dbReference type="eggNOG" id="COG0673">
    <property type="taxonomic scope" value="Bacteria"/>
</dbReference>
<dbReference type="Proteomes" id="UP000007962">
    <property type="component" value="Chromosome"/>
</dbReference>
<organism evidence="1 2">
    <name type="scientific">Beutenbergia cavernae (strain ATCC BAA-8 / DSM 12333 / CCUG 43141 / JCM 11478 / NBRC 16432 / NCIMB 13614 / HKI 0122)</name>
    <dbReference type="NCBI Taxonomy" id="471853"/>
    <lineage>
        <taxon>Bacteria</taxon>
        <taxon>Bacillati</taxon>
        <taxon>Actinomycetota</taxon>
        <taxon>Actinomycetes</taxon>
        <taxon>Micrococcales</taxon>
        <taxon>Beutenbergiaceae</taxon>
        <taxon>Beutenbergia</taxon>
    </lineage>
</organism>
<reference evidence="1 2" key="1">
    <citation type="journal article" date="2009" name="Stand. Genomic Sci.">
        <title>Complete genome sequence of Beutenbergia cavernae type strain (HKI 0122).</title>
        <authorList>
            <person name="Land M."/>
            <person name="Pukall R."/>
            <person name="Abt B."/>
            <person name="Goker M."/>
            <person name="Rohde M."/>
            <person name="Glavina Del Rio T."/>
            <person name="Tice H."/>
            <person name="Copeland A."/>
            <person name="Cheng J.F."/>
            <person name="Lucas S."/>
            <person name="Chen F."/>
            <person name="Nolan M."/>
            <person name="Bruce D."/>
            <person name="Goodwin L."/>
            <person name="Pitluck S."/>
            <person name="Ivanova N."/>
            <person name="Mavromatis K."/>
            <person name="Ovchinnikova G."/>
            <person name="Pati A."/>
            <person name="Chen A."/>
            <person name="Palaniappan K."/>
            <person name="Hauser L."/>
            <person name="Chang Y.J."/>
            <person name="Jefferies C.C."/>
            <person name="Saunders E."/>
            <person name="Brettin T."/>
            <person name="Detter J.C."/>
            <person name="Han C."/>
            <person name="Chain P."/>
            <person name="Bristow J."/>
            <person name="Eisen J.A."/>
            <person name="Markowitz V."/>
            <person name="Hugenholtz P."/>
            <person name="Kyrpides N.C."/>
            <person name="Klenk H.P."/>
            <person name="Lapidus A."/>
        </authorList>
    </citation>
    <scope>NUCLEOTIDE SEQUENCE [LARGE SCALE GENOMIC DNA]</scope>
    <source>
        <strain evidence="2">ATCC BAA-8 / DSM 12333 / NBRC 16432</strain>
    </source>
</reference>
<evidence type="ECO:0008006" key="3">
    <source>
        <dbReference type="Google" id="ProtNLM"/>
    </source>
</evidence>
<dbReference type="SUPFAM" id="SSF51735">
    <property type="entry name" value="NAD(P)-binding Rossmann-fold domains"/>
    <property type="match status" value="1"/>
</dbReference>
<name>C5C1G9_BEUC1</name>
<dbReference type="EMBL" id="CP001618">
    <property type="protein sequence ID" value="ACQ81579.1"/>
    <property type="molecule type" value="Genomic_DNA"/>
</dbReference>
<evidence type="ECO:0000313" key="1">
    <source>
        <dbReference type="EMBL" id="ACQ81579.1"/>
    </source>
</evidence>
<dbReference type="RefSeq" id="WP_015883816.1">
    <property type="nucleotide sequence ID" value="NC_012669.1"/>
</dbReference>
<dbReference type="KEGG" id="bcv:Bcav_3336"/>
<dbReference type="Gene3D" id="3.40.50.720">
    <property type="entry name" value="NAD(P)-binding Rossmann-like Domain"/>
    <property type="match status" value="1"/>
</dbReference>
<dbReference type="STRING" id="471853.Bcav_3336"/>
<proteinExistence type="predicted"/>
<keyword evidence="2" id="KW-1185">Reference proteome</keyword>
<dbReference type="HOGENOM" id="CLU_899658_0_0_11"/>